<evidence type="ECO:0000313" key="4">
    <source>
        <dbReference type="Proteomes" id="UP000887013"/>
    </source>
</evidence>
<evidence type="ECO:0000256" key="1">
    <source>
        <dbReference type="SAM" id="Phobius"/>
    </source>
</evidence>
<keyword evidence="1" id="KW-1133">Transmembrane helix</keyword>
<gene>
    <name evidence="3" type="ORF">NPIL_171661</name>
</gene>
<reference evidence="3" key="1">
    <citation type="submission" date="2020-08" db="EMBL/GenBank/DDBJ databases">
        <title>Multicomponent nature underlies the extraordinary mechanical properties of spider dragline silk.</title>
        <authorList>
            <person name="Kono N."/>
            <person name="Nakamura H."/>
            <person name="Mori M."/>
            <person name="Yoshida Y."/>
            <person name="Ohtoshi R."/>
            <person name="Malay A.D."/>
            <person name="Moran D.A.P."/>
            <person name="Tomita M."/>
            <person name="Numata K."/>
            <person name="Arakawa K."/>
        </authorList>
    </citation>
    <scope>NUCLEOTIDE SEQUENCE</scope>
</reference>
<feature type="chain" id="PRO_5036444427" evidence="2">
    <location>
        <begin position="24"/>
        <end position="168"/>
    </location>
</feature>
<keyword evidence="1" id="KW-0812">Transmembrane</keyword>
<evidence type="ECO:0000313" key="3">
    <source>
        <dbReference type="EMBL" id="GFS82905.1"/>
    </source>
</evidence>
<accession>A0A8X6MXR7</accession>
<proteinExistence type="predicted"/>
<protein>
    <submittedName>
        <fullName evidence="3">Uncharacterized protein</fullName>
    </submittedName>
</protein>
<keyword evidence="1" id="KW-0472">Membrane</keyword>
<dbReference type="AlphaFoldDB" id="A0A8X6MXR7"/>
<sequence length="168" mass="19358">MRQSIGSICRFHLFCALIQPFLSRFHPAPASTGCQMRDDSPQIVCPRAPPQQLFGVRFQWERFSRYELAGMGREGFGLFRSHARKGSAHILRPTAGIKFDFGEEKKKAINGIDRRERLCQTILRKLRGTESVWVYSKSVVVCVFLFQTFTVNYFLLNALHLKNSICRI</sequence>
<keyword evidence="2" id="KW-0732">Signal</keyword>
<evidence type="ECO:0000256" key="2">
    <source>
        <dbReference type="SAM" id="SignalP"/>
    </source>
</evidence>
<feature type="transmembrane region" description="Helical" evidence="1">
    <location>
        <begin position="132"/>
        <end position="155"/>
    </location>
</feature>
<dbReference type="EMBL" id="BMAW01003307">
    <property type="protein sequence ID" value="GFS82905.1"/>
    <property type="molecule type" value="Genomic_DNA"/>
</dbReference>
<feature type="signal peptide" evidence="2">
    <location>
        <begin position="1"/>
        <end position="23"/>
    </location>
</feature>
<dbReference type="Proteomes" id="UP000887013">
    <property type="component" value="Unassembled WGS sequence"/>
</dbReference>
<keyword evidence="4" id="KW-1185">Reference proteome</keyword>
<comment type="caution">
    <text evidence="3">The sequence shown here is derived from an EMBL/GenBank/DDBJ whole genome shotgun (WGS) entry which is preliminary data.</text>
</comment>
<organism evidence="3 4">
    <name type="scientific">Nephila pilipes</name>
    <name type="common">Giant wood spider</name>
    <name type="synonym">Nephila maculata</name>
    <dbReference type="NCBI Taxonomy" id="299642"/>
    <lineage>
        <taxon>Eukaryota</taxon>
        <taxon>Metazoa</taxon>
        <taxon>Ecdysozoa</taxon>
        <taxon>Arthropoda</taxon>
        <taxon>Chelicerata</taxon>
        <taxon>Arachnida</taxon>
        <taxon>Araneae</taxon>
        <taxon>Araneomorphae</taxon>
        <taxon>Entelegynae</taxon>
        <taxon>Araneoidea</taxon>
        <taxon>Nephilidae</taxon>
        <taxon>Nephila</taxon>
    </lineage>
</organism>
<name>A0A8X6MXR7_NEPPI</name>